<dbReference type="PANTHER" id="PTHR31126">
    <property type="entry name" value="TYROSINE-PROTEIN PHOSPHATASE"/>
    <property type="match status" value="1"/>
</dbReference>
<feature type="domain" description="Tyrosine specific protein phosphatases" evidence="3">
    <location>
        <begin position="134"/>
        <end position="162"/>
    </location>
</feature>
<dbReference type="Proteomes" id="UP001596956">
    <property type="component" value="Unassembled WGS sequence"/>
</dbReference>
<evidence type="ECO:0000313" key="5">
    <source>
        <dbReference type="Proteomes" id="UP001596956"/>
    </source>
</evidence>
<dbReference type="PANTHER" id="PTHR31126:SF1">
    <property type="entry name" value="TYROSINE SPECIFIC PROTEIN PHOSPHATASES DOMAIN-CONTAINING PROTEIN"/>
    <property type="match status" value="1"/>
</dbReference>
<feature type="region of interest" description="Disordered" evidence="2">
    <location>
        <begin position="1"/>
        <end position="24"/>
    </location>
</feature>
<dbReference type="PROSITE" id="PS50056">
    <property type="entry name" value="TYR_PHOSPHATASE_2"/>
    <property type="match status" value="1"/>
</dbReference>
<dbReference type="InterPro" id="IPR016130">
    <property type="entry name" value="Tyr_Pase_AS"/>
</dbReference>
<dbReference type="InterPro" id="IPR000387">
    <property type="entry name" value="Tyr_Pase_dom"/>
</dbReference>
<evidence type="ECO:0000313" key="4">
    <source>
        <dbReference type="EMBL" id="MFD0801773.1"/>
    </source>
</evidence>
<dbReference type="Gene3D" id="3.90.190.10">
    <property type="entry name" value="Protein tyrosine phosphatase superfamily"/>
    <property type="match status" value="1"/>
</dbReference>
<proteinExistence type="inferred from homology"/>
<protein>
    <submittedName>
        <fullName evidence="4">Tyrosine-protein phosphatase</fullName>
    </submittedName>
</protein>
<organism evidence="4 5">
    <name type="scientific">Streptomonospora algeriensis</name>
    <dbReference type="NCBI Taxonomy" id="995084"/>
    <lineage>
        <taxon>Bacteria</taxon>
        <taxon>Bacillati</taxon>
        <taxon>Actinomycetota</taxon>
        <taxon>Actinomycetes</taxon>
        <taxon>Streptosporangiales</taxon>
        <taxon>Nocardiopsidaceae</taxon>
        <taxon>Streptomonospora</taxon>
    </lineage>
</organism>
<dbReference type="PROSITE" id="PS00383">
    <property type="entry name" value="TYR_PHOSPHATASE_1"/>
    <property type="match status" value="1"/>
</dbReference>
<sequence>MTNQAAGPLSTAPNFRDLGGHTTRSGARVRTGVAFRSDALDRLDAADMRMLGDLGVRQVIDLRTSFERASKPDALPEGADYAVLDVQGDHSTGADLVEVLTDPARAEAVFGDGGATSFMHEVNRVLVTAEDARAGYAEVVRRIAAGAGATVVHCSAGKDRTGWAAALVLELVDVPREAVVADYLASNDRLSGIQASMRAACERSGVDPALIEPMTKCRRAYLDEAYAEVERAFGSFEGYIRDGLGLDSPTIEALRGRMLG</sequence>
<comment type="caution">
    <text evidence="4">The sequence shown here is derived from an EMBL/GenBank/DDBJ whole genome shotgun (WGS) entry which is preliminary data.</text>
</comment>
<accession>A0ABW3BEY2</accession>
<gene>
    <name evidence="4" type="ORF">ACFQZU_10650</name>
</gene>
<dbReference type="InterPro" id="IPR026893">
    <property type="entry name" value="Tyr/Ser_Pase_IphP-type"/>
</dbReference>
<dbReference type="EMBL" id="JBHTHR010000293">
    <property type="protein sequence ID" value="MFD0801773.1"/>
    <property type="molecule type" value="Genomic_DNA"/>
</dbReference>
<name>A0ABW3BEY2_9ACTN</name>
<keyword evidence="5" id="KW-1185">Reference proteome</keyword>
<evidence type="ECO:0000256" key="1">
    <source>
        <dbReference type="ARBA" id="ARBA00009580"/>
    </source>
</evidence>
<reference evidence="5" key="1">
    <citation type="journal article" date="2019" name="Int. J. Syst. Evol. Microbiol.">
        <title>The Global Catalogue of Microorganisms (GCM) 10K type strain sequencing project: providing services to taxonomists for standard genome sequencing and annotation.</title>
        <authorList>
            <consortium name="The Broad Institute Genomics Platform"/>
            <consortium name="The Broad Institute Genome Sequencing Center for Infectious Disease"/>
            <person name="Wu L."/>
            <person name="Ma J."/>
        </authorList>
    </citation>
    <scope>NUCLEOTIDE SEQUENCE [LARGE SCALE GENOMIC DNA]</scope>
    <source>
        <strain evidence="5">CCUG 63369</strain>
    </source>
</reference>
<comment type="similarity">
    <text evidence="1">Belongs to the protein-tyrosine phosphatase family.</text>
</comment>
<dbReference type="InterPro" id="IPR029021">
    <property type="entry name" value="Prot-tyrosine_phosphatase-like"/>
</dbReference>
<dbReference type="Pfam" id="PF13350">
    <property type="entry name" value="Y_phosphatase3"/>
    <property type="match status" value="1"/>
</dbReference>
<evidence type="ECO:0000256" key="2">
    <source>
        <dbReference type="SAM" id="MobiDB-lite"/>
    </source>
</evidence>
<evidence type="ECO:0000259" key="3">
    <source>
        <dbReference type="PROSITE" id="PS50056"/>
    </source>
</evidence>
<dbReference type="SUPFAM" id="SSF52799">
    <property type="entry name" value="(Phosphotyrosine protein) phosphatases II"/>
    <property type="match status" value="1"/>
</dbReference>